<keyword evidence="3" id="KW-1185">Reference proteome</keyword>
<organism evidence="2 3">
    <name type="scientific">Setomelanomma holmii</name>
    <dbReference type="NCBI Taxonomy" id="210430"/>
    <lineage>
        <taxon>Eukaryota</taxon>
        <taxon>Fungi</taxon>
        <taxon>Dikarya</taxon>
        <taxon>Ascomycota</taxon>
        <taxon>Pezizomycotina</taxon>
        <taxon>Dothideomycetes</taxon>
        <taxon>Pleosporomycetidae</taxon>
        <taxon>Pleosporales</taxon>
        <taxon>Pleosporineae</taxon>
        <taxon>Phaeosphaeriaceae</taxon>
        <taxon>Setomelanomma</taxon>
    </lineage>
</organism>
<gene>
    <name evidence="2" type="ORF">EK21DRAFT_95602</name>
</gene>
<reference evidence="2" key="1">
    <citation type="journal article" date="2020" name="Stud. Mycol.">
        <title>101 Dothideomycetes genomes: a test case for predicting lifestyles and emergence of pathogens.</title>
        <authorList>
            <person name="Haridas S."/>
            <person name="Albert R."/>
            <person name="Binder M."/>
            <person name="Bloem J."/>
            <person name="Labutti K."/>
            <person name="Salamov A."/>
            <person name="Andreopoulos B."/>
            <person name="Baker S."/>
            <person name="Barry K."/>
            <person name="Bills G."/>
            <person name="Bluhm B."/>
            <person name="Cannon C."/>
            <person name="Castanera R."/>
            <person name="Culley D."/>
            <person name="Daum C."/>
            <person name="Ezra D."/>
            <person name="Gonzalez J."/>
            <person name="Henrissat B."/>
            <person name="Kuo A."/>
            <person name="Liang C."/>
            <person name="Lipzen A."/>
            <person name="Lutzoni F."/>
            <person name="Magnuson J."/>
            <person name="Mondo S."/>
            <person name="Nolan M."/>
            <person name="Ohm R."/>
            <person name="Pangilinan J."/>
            <person name="Park H.-J."/>
            <person name="Ramirez L."/>
            <person name="Alfaro M."/>
            <person name="Sun H."/>
            <person name="Tritt A."/>
            <person name="Yoshinaga Y."/>
            <person name="Zwiers L.-H."/>
            <person name="Turgeon B."/>
            <person name="Goodwin S."/>
            <person name="Spatafora J."/>
            <person name="Crous P."/>
            <person name="Grigoriev I."/>
        </authorList>
    </citation>
    <scope>NUCLEOTIDE SEQUENCE</scope>
    <source>
        <strain evidence="2">CBS 110217</strain>
    </source>
</reference>
<dbReference type="Proteomes" id="UP000799777">
    <property type="component" value="Unassembled WGS sequence"/>
</dbReference>
<proteinExistence type="predicted"/>
<feature type="compositionally biased region" description="Polar residues" evidence="1">
    <location>
        <begin position="66"/>
        <end position="85"/>
    </location>
</feature>
<name>A0A9P4GV44_9PLEO</name>
<sequence length="291" mass="33082">MATSEKRKLQNRLAQQKYRQKTQVKSIERRQSLTLSDSGRAERTRRTASKRSVSSDLTVRPEQFPVQKQPSTREGATTRLSTWLDTSDPFHGPSNLPIRPSSGSGSIQTYDGGPFGRTSLFKPKFKFPPDKDLLLAKFQYDVTARLLQWMIPVANQPPIQPEFLHDLLRLWRQKELIFRQELGEQYDILYSVLDAWIKERFTVANLSARVIPQSDLLSPISSTIEQLHASNALRAEKLVLLQICADEKVRDELLAKAFSLLTDTEGLGTVFVYGIRRLQQEDLVILGITGS</sequence>
<evidence type="ECO:0008006" key="4">
    <source>
        <dbReference type="Google" id="ProtNLM"/>
    </source>
</evidence>
<evidence type="ECO:0000313" key="2">
    <source>
        <dbReference type="EMBL" id="KAF2022572.1"/>
    </source>
</evidence>
<protein>
    <recommendedName>
        <fullName evidence="4">BZIP domain-containing protein</fullName>
    </recommendedName>
</protein>
<dbReference type="AlphaFoldDB" id="A0A9P4GV44"/>
<evidence type="ECO:0000313" key="3">
    <source>
        <dbReference type="Proteomes" id="UP000799777"/>
    </source>
</evidence>
<dbReference type="EMBL" id="ML978531">
    <property type="protein sequence ID" value="KAF2022572.1"/>
    <property type="molecule type" value="Genomic_DNA"/>
</dbReference>
<accession>A0A9P4GV44</accession>
<feature type="region of interest" description="Disordered" evidence="1">
    <location>
        <begin position="1"/>
        <end position="106"/>
    </location>
</feature>
<comment type="caution">
    <text evidence="2">The sequence shown here is derived from an EMBL/GenBank/DDBJ whole genome shotgun (WGS) entry which is preliminary data.</text>
</comment>
<evidence type="ECO:0000256" key="1">
    <source>
        <dbReference type="SAM" id="MobiDB-lite"/>
    </source>
</evidence>